<dbReference type="InterPro" id="IPR006122">
    <property type="entry name" value="HMA_Cu_ion-bd"/>
</dbReference>
<dbReference type="PANTHER" id="PTHR46594">
    <property type="entry name" value="P-TYPE CATION-TRANSPORTING ATPASE"/>
    <property type="match status" value="1"/>
</dbReference>
<evidence type="ECO:0000313" key="5">
    <source>
        <dbReference type="EMBL" id="SQI61809.1"/>
    </source>
</evidence>
<evidence type="ECO:0000313" key="6">
    <source>
        <dbReference type="Proteomes" id="UP000249134"/>
    </source>
</evidence>
<dbReference type="FunFam" id="3.30.70.100:FF:000005">
    <property type="entry name" value="Copper-exporting P-type ATPase A"/>
    <property type="match status" value="1"/>
</dbReference>
<proteinExistence type="predicted"/>
<organism evidence="5 6">
    <name type="scientific">Lederbergia lenta</name>
    <name type="common">Bacillus lentus</name>
    <dbReference type="NCBI Taxonomy" id="1467"/>
    <lineage>
        <taxon>Bacteria</taxon>
        <taxon>Bacillati</taxon>
        <taxon>Bacillota</taxon>
        <taxon>Bacilli</taxon>
        <taxon>Bacillales</taxon>
        <taxon>Bacillaceae</taxon>
        <taxon>Lederbergia</taxon>
    </lineage>
</organism>
<evidence type="ECO:0000256" key="2">
    <source>
        <dbReference type="ARBA" id="ARBA00022723"/>
    </source>
</evidence>
<dbReference type="EMBL" id="LS483476">
    <property type="protein sequence ID" value="SQI61809.1"/>
    <property type="molecule type" value="Genomic_DNA"/>
</dbReference>
<reference evidence="5 6" key="1">
    <citation type="submission" date="2018-06" db="EMBL/GenBank/DDBJ databases">
        <authorList>
            <consortium name="Pathogen Informatics"/>
            <person name="Doyle S."/>
        </authorList>
    </citation>
    <scope>NUCLEOTIDE SEQUENCE [LARGE SCALE GENOMIC DNA]</scope>
    <source>
        <strain evidence="5 6">NCTC4824</strain>
    </source>
</reference>
<dbReference type="STRING" id="1348624.GCA_001591545_02381"/>
<dbReference type="GO" id="GO:0005507">
    <property type="term" value="F:copper ion binding"/>
    <property type="evidence" value="ECO:0007669"/>
    <property type="project" value="InterPro"/>
</dbReference>
<sequence>MNKATIKITGMSCAHCVNKIETALQDLQGVVKAKVNLKKEIAKVKYDETVQSTDSLTAAIKEVGYEAEPVR</sequence>
<dbReference type="CDD" id="cd00371">
    <property type="entry name" value="HMA"/>
    <property type="match status" value="1"/>
</dbReference>
<dbReference type="InterPro" id="IPR006121">
    <property type="entry name" value="HMA_dom"/>
</dbReference>
<dbReference type="NCBIfam" id="NF033794">
    <property type="entry name" value="chaper_CopZ_Eh"/>
    <property type="match status" value="1"/>
</dbReference>
<dbReference type="AlphaFoldDB" id="A0A2X4WG56"/>
<evidence type="ECO:0000256" key="1">
    <source>
        <dbReference type="ARBA" id="ARBA00015313"/>
    </source>
</evidence>
<dbReference type="InterPro" id="IPR017969">
    <property type="entry name" value="Heavy-metal-associated_CS"/>
</dbReference>
<dbReference type="SUPFAM" id="SSF55008">
    <property type="entry name" value="HMA, heavy metal-associated domain"/>
    <property type="match status" value="1"/>
</dbReference>
<feature type="domain" description="HMA" evidence="4">
    <location>
        <begin position="2"/>
        <end position="68"/>
    </location>
</feature>
<dbReference type="PRINTS" id="PR00942">
    <property type="entry name" value="CUATPASEI"/>
</dbReference>
<dbReference type="PROSITE" id="PS50846">
    <property type="entry name" value="HMA_2"/>
    <property type="match status" value="1"/>
</dbReference>
<dbReference type="PROSITE" id="PS01047">
    <property type="entry name" value="HMA_1"/>
    <property type="match status" value="1"/>
</dbReference>
<dbReference type="InterPro" id="IPR036163">
    <property type="entry name" value="HMA_dom_sf"/>
</dbReference>
<dbReference type="PANTHER" id="PTHR46594:SF4">
    <property type="entry name" value="P-TYPE CATION-TRANSPORTING ATPASE"/>
    <property type="match status" value="1"/>
</dbReference>
<dbReference type="KEGG" id="blen:NCTC4824_03398"/>
<evidence type="ECO:0000256" key="3">
    <source>
        <dbReference type="ARBA" id="ARBA00023008"/>
    </source>
</evidence>
<accession>A0A2X4WG56</accession>
<keyword evidence="3" id="KW-0186">Copper</keyword>
<protein>
    <recommendedName>
        <fullName evidence="1">Copper chaperone CopZ</fullName>
    </recommendedName>
</protein>
<dbReference type="Gene3D" id="3.30.70.100">
    <property type="match status" value="1"/>
</dbReference>
<keyword evidence="6" id="KW-1185">Reference proteome</keyword>
<keyword evidence="2" id="KW-0479">Metal-binding</keyword>
<dbReference type="Pfam" id="PF00403">
    <property type="entry name" value="HMA"/>
    <property type="match status" value="1"/>
</dbReference>
<dbReference type="NCBIfam" id="TIGR00003">
    <property type="entry name" value="copper ion binding protein"/>
    <property type="match status" value="1"/>
</dbReference>
<gene>
    <name evidence="5" type="primary">copZ_3</name>
    <name evidence="5" type="ORF">NCTC4824_03398</name>
</gene>
<evidence type="ECO:0000259" key="4">
    <source>
        <dbReference type="PROSITE" id="PS50846"/>
    </source>
</evidence>
<dbReference type="Proteomes" id="UP000249134">
    <property type="component" value="Chromosome 1"/>
</dbReference>
<dbReference type="RefSeq" id="WP_066141879.1">
    <property type="nucleotide sequence ID" value="NZ_CBCSGM010000003.1"/>
</dbReference>
<name>A0A2X4WG56_LEDLE</name>